<keyword evidence="3" id="KW-1185">Reference proteome</keyword>
<gene>
    <name evidence="2" type="ORF">ATI61_12224</name>
</gene>
<reference evidence="2 3" key="1">
    <citation type="submission" date="2018-08" db="EMBL/GenBank/DDBJ databases">
        <title>Genomic Encyclopedia of Archaeal and Bacterial Type Strains, Phase II (KMG-II): from individual species to whole genera.</title>
        <authorList>
            <person name="Goeker M."/>
        </authorList>
    </citation>
    <scope>NUCLEOTIDE SEQUENCE [LARGE SCALE GENOMIC DNA]</scope>
    <source>
        <strain evidence="2 3">DSM 2261</strain>
    </source>
</reference>
<sequence>MTTLGRTEPCPCGSGQKYKRCCAGKDAAAARPVAAPGAHLHERDESLVQRMVRYAGSRFGWDWLREAAEAFFEKPGFLPEYPQTQLFMPWAVHHWEVEGRPVREWFLEEKGTTLPEAERMWLLSQRPVVVTVWEVLEVRKGVGVRVTDLLGRGAHFVYEVRGSQQLLPRHAVLGRVVEHEGLAVFCGIDPQPLPPLDADEVVRVARKLLGVRGNRSVPRELLASEDTSLGLVLLWHGVADGLRAKAKQEPRLTNTDGEPLVFVVDLYAFAPEAHSRVLEALSTLEGMEVEEEGEVFRCTFLKEGNAMHAGWENTIIGSAEVGADSLRLEANSVERADALGRRVEAACDGLVRHRSREKTEPSKVREGRAGQRPPPSPEEQESLREFKARHYAAWLDSQLPALKGKSPRQAVRTKAGRHQVDVLLKQLENLEANRSVEERMDVSGLRRELGLEG</sequence>
<feature type="region of interest" description="Disordered" evidence="1">
    <location>
        <begin position="350"/>
        <end position="383"/>
    </location>
</feature>
<evidence type="ECO:0000256" key="1">
    <source>
        <dbReference type="SAM" id="MobiDB-lite"/>
    </source>
</evidence>
<comment type="caution">
    <text evidence="2">The sequence shown here is derived from an EMBL/GenBank/DDBJ whole genome shotgun (WGS) entry which is preliminary data.</text>
</comment>
<dbReference type="InterPro" id="IPR004027">
    <property type="entry name" value="SEC_C_motif"/>
</dbReference>
<dbReference type="Pfam" id="PF02810">
    <property type="entry name" value="SEC-C"/>
    <property type="match status" value="1"/>
</dbReference>
<feature type="compositionally biased region" description="Basic and acidic residues" evidence="1">
    <location>
        <begin position="357"/>
        <end position="369"/>
    </location>
</feature>
<accession>A0ABX9JL83</accession>
<proteinExistence type="predicted"/>
<organism evidence="2 3">
    <name type="scientific">Archangium gephyra</name>
    <dbReference type="NCBI Taxonomy" id="48"/>
    <lineage>
        <taxon>Bacteria</taxon>
        <taxon>Pseudomonadati</taxon>
        <taxon>Myxococcota</taxon>
        <taxon>Myxococcia</taxon>
        <taxon>Myxococcales</taxon>
        <taxon>Cystobacterineae</taxon>
        <taxon>Archangiaceae</taxon>
        <taxon>Archangium</taxon>
    </lineage>
</organism>
<protein>
    <submittedName>
        <fullName evidence="2">Uncharacterized protein DUF2384</fullName>
    </submittedName>
</protein>
<dbReference type="Gene3D" id="3.10.450.50">
    <property type="match status" value="1"/>
</dbReference>
<dbReference type="RefSeq" id="WP_075335838.1">
    <property type="nucleotide sequence ID" value="NZ_CP011509.1"/>
</dbReference>
<dbReference type="EMBL" id="QUMU01000022">
    <property type="protein sequence ID" value="REG20324.1"/>
    <property type="molecule type" value="Genomic_DNA"/>
</dbReference>
<dbReference type="Proteomes" id="UP000256345">
    <property type="component" value="Unassembled WGS sequence"/>
</dbReference>
<evidence type="ECO:0000313" key="3">
    <source>
        <dbReference type="Proteomes" id="UP000256345"/>
    </source>
</evidence>
<dbReference type="SUPFAM" id="SSF103642">
    <property type="entry name" value="Sec-C motif"/>
    <property type="match status" value="1"/>
</dbReference>
<evidence type="ECO:0000313" key="2">
    <source>
        <dbReference type="EMBL" id="REG20324.1"/>
    </source>
</evidence>
<name>A0ABX9JL83_9BACT</name>